<proteinExistence type="predicted"/>
<name>A0ABN9TS01_9DINO</name>
<accession>A0ABN9TS01</accession>
<protein>
    <recommendedName>
        <fullName evidence="4">ATP-dependent DNA helicase</fullName>
    </recommendedName>
</protein>
<dbReference type="EMBL" id="CAUYUJ010015024">
    <property type="protein sequence ID" value="CAK0848951.1"/>
    <property type="molecule type" value="Genomic_DNA"/>
</dbReference>
<reference evidence="2" key="1">
    <citation type="submission" date="2023-10" db="EMBL/GenBank/DDBJ databases">
        <authorList>
            <person name="Chen Y."/>
            <person name="Shah S."/>
            <person name="Dougan E. K."/>
            <person name="Thang M."/>
            <person name="Chan C."/>
        </authorList>
    </citation>
    <scope>NUCLEOTIDE SEQUENCE [LARGE SCALE GENOMIC DNA]</scope>
</reference>
<evidence type="ECO:0000256" key="1">
    <source>
        <dbReference type="SAM" id="MobiDB-lite"/>
    </source>
</evidence>
<organism evidence="2 3">
    <name type="scientific">Prorocentrum cordatum</name>
    <dbReference type="NCBI Taxonomy" id="2364126"/>
    <lineage>
        <taxon>Eukaryota</taxon>
        <taxon>Sar</taxon>
        <taxon>Alveolata</taxon>
        <taxon>Dinophyceae</taxon>
        <taxon>Prorocentrales</taxon>
        <taxon>Prorocentraceae</taxon>
        <taxon>Prorocentrum</taxon>
    </lineage>
</organism>
<evidence type="ECO:0000313" key="3">
    <source>
        <dbReference type="Proteomes" id="UP001189429"/>
    </source>
</evidence>
<keyword evidence="3" id="KW-1185">Reference proteome</keyword>
<comment type="caution">
    <text evidence="2">The sequence shown here is derived from an EMBL/GenBank/DDBJ whole genome shotgun (WGS) entry which is preliminary data.</text>
</comment>
<evidence type="ECO:0008006" key="4">
    <source>
        <dbReference type="Google" id="ProtNLM"/>
    </source>
</evidence>
<evidence type="ECO:0000313" key="2">
    <source>
        <dbReference type="EMBL" id="CAK0848951.1"/>
    </source>
</evidence>
<sequence>MQLQCMALFVNRLEQAFLERPDPSKPWTHPARALMTTIMDGGGGCSKTTLSTEILLPLLETFFHPEGVPRRAPSNKPARLIGGRTARSGQWLSPDSSTRTRALALNARTRQTYAVTHVDAGALYVNESSQLQGELNRAGALRTTCAREAKYGLNKDVYFKPQERMLAPLEGTTNEHKVGANIFRDADLVFELQGATRCTDHALIDILNTMRVPGGRALTEQQWQALKYTEVSAEQPDIPASWYHSCYCWNVISMTAFMLARQSAREARQTLFYVQAVDQAKGIIPETSTAQFYEDLLRIPSIQNTRRPPPAVLFHYGMRARLATAIQQPFAVQDVESTAVGFDLDPADLATKTRLRLASASHAAEFACPLMPKAICVKLDDCDLQLLPLAVCPEHPERSSTRTRCANAAQPGAVAIRPRPRAFKHFYSPTENTKYVIISRTQIPLMPAAADPLYSMKGATADPGLVAYWFFPQRRSDTIRWLIVYVMLSRPRSLATLKSVNLARQIRDFIEQGPPEDLVANFDRLFNEK</sequence>
<feature type="region of interest" description="Disordered" evidence="1">
    <location>
        <begin position="69"/>
        <end position="95"/>
    </location>
</feature>
<gene>
    <name evidence="2" type="ORF">PCOR1329_LOCUS41775</name>
</gene>
<feature type="non-terminal residue" evidence="2">
    <location>
        <position position="529"/>
    </location>
</feature>
<dbReference type="Proteomes" id="UP001189429">
    <property type="component" value="Unassembled WGS sequence"/>
</dbReference>